<evidence type="ECO:0000313" key="2">
    <source>
        <dbReference type="EMBL" id="KAG8461129.1"/>
    </source>
</evidence>
<evidence type="ECO:0000256" key="1">
    <source>
        <dbReference type="SAM" id="MobiDB-lite"/>
    </source>
</evidence>
<reference evidence="2" key="1">
    <citation type="submission" date="2021-05" db="EMBL/GenBank/DDBJ databases">
        <title>The genome of the haptophyte Pavlova lutheri (Diacronema luteri, Pavlovales) - a model for lipid biosynthesis in eukaryotic algae.</title>
        <authorList>
            <person name="Hulatt C.J."/>
            <person name="Posewitz M.C."/>
        </authorList>
    </citation>
    <scope>NUCLEOTIDE SEQUENCE</scope>
    <source>
        <strain evidence="2">NIVA-4/92</strain>
    </source>
</reference>
<feature type="compositionally biased region" description="Polar residues" evidence="1">
    <location>
        <begin position="13"/>
        <end position="30"/>
    </location>
</feature>
<dbReference type="AlphaFoldDB" id="A0A8J5XBL3"/>
<dbReference type="Proteomes" id="UP000751190">
    <property type="component" value="Unassembled WGS sequence"/>
</dbReference>
<keyword evidence="3" id="KW-1185">Reference proteome</keyword>
<comment type="caution">
    <text evidence="2">The sequence shown here is derived from an EMBL/GenBank/DDBJ whole genome shotgun (WGS) entry which is preliminary data.</text>
</comment>
<name>A0A8J5XBL3_DIALT</name>
<accession>A0A8J5XBL3</accession>
<protein>
    <submittedName>
        <fullName evidence="2">Uncharacterized protein</fullName>
    </submittedName>
</protein>
<dbReference type="OrthoDB" id="10637239at2759"/>
<sequence>MFFFSSAKPTDAPSAQQAMPQMVADSSDTPDQAALDAAPRVIDLAGKSSSSPRATRVAGFGASPPRRPRDEPVLEQSPALGARSRDDPSLRTLADVEAAIRAAETRAHPAPILFPSDLPTRSWLIVPSEDETTDEALERTVRLAIDDVQNYCKDITTGALNSVGGHSVRKCGGIYPPGGARLTAGRLIHKGHGMRRRLVCSFEGQPASTAIGEGAGRQRKRGSARCRCGFRVWLEHVHGHVAIMELSHFKHNGHELATTTADKAASAAMRDPIPPHVFEEALVWAARIPLSSVVHVLKDKAEKATGQRPDWTVKDFANKRARGGHGARA</sequence>
<evidence type="ECO:0000313" key="3">
    <source>
        <dbReference type="Proteomes" id="UP000751190"/>
    </source>
</evidence>
<gene>
    <name evidence="2" type="ORF">KFE25_003698</name>
</gene>
<dbReference type="EMBL" id="JAGTXO010000028">
    <property type="protein sequence ID" value="KAG8461129.1"/>
    <property type="molecule type" value="Genomic_DNA"/>
</dbReference>
<proteinExistence type="predicted"/>
<organism evidence="2 3">
    <name type="scientific">Diacronema lutheri</name>
    <name type="common">Unicellular marine alga</name>
    <name type="synonym">Monochrysis lutheri</name>
    <dbReference type="NCBI Taxonomy" id="2081491"/>
    <lineage>
        <taxon>Eukaryota</taxon>
        <taxon>Haptista</taxon>
        <taxon>Haptophyta</taxon>
        <taxon>Pavlovophyceae</taxon>
        <taxon>Pavlovales</taxon>
        <taxon>Pavlovaceae</taxon>
        <taxon>Diacronema</taxon>
    </lineage>
</organism>
<feature type="region of interest" description="Disordered" evidence="1">
    <location>
        <begin position="1"/>
        <end position="90"/>
    </location>
</feature>